<name>A0ABV7II45_9RHOB</name>
<organism evidence="3 4">
    <name type="scientific">Paracoccus fontiphilus</name>
    <dbReference type="NCBI Taxonomy" id="1815556"/>
    <lineage>
        <taxon>Bacteria</taxon>
        <taxon>Pseudomonadati</taxon>
        <taxon>Pseudomonadota</taxon>
        <taxon>Alphaproteobacteria</taxon>
        <taxon>Rhodobacterales</taxon>
        <taxon>Paracoccaceae</taxon>
        <taxon>Paracoccus</taxon>
    </lineage>
</organism>
<comment type="similarity">
    <text evidence="1 2">Belongs to the phD/YefM antitoxin family.</text>
</comment>
<dbReference type="InterPro" id="IPR006442">
    <property type="entry name" value="Antitoxin_Phd/YefM"/>
</dbReference>
<sequence length="85" mass="9152">MKTVNMHEAKTHLSKLVEDAVRGQPFVIARAGKPLVKVSMIEDAAPRRLGFLAGQAEIPADFDTMGADDIRALFEGDAPAPRPVP</sequence>
<dbReference type="InterPro" id="IPR036165">
    <property type="entry name" value="YefM-like_sf"/>
</dbReference>
<protein>
    <recommendedName>
        <fullName evidence="2">Antitoxin</fullName>
    </recommendedName>
</protein>
<keyword evidence="4" id="KW-1185">Reference proteome</keyword>
<evidence type="ECO:0000313" key="3">
    <source>
        <dbReference type="EMBL" id="MFC3169193.1"/>
    </source>
</evidence>
<evidence type="ECO:0000256" key="2">
    <source>
        <dbReference type="RuleBase" id="RU362080"/>
    </source>
</evidence>
<evidence type="ECO:0000313" key="4">
    <source>
        <dbReference type="Proteomes" id="UP001595557"/>
    </source>
</evidence>
<dbReference type="RefSeq" id="WP_207471027.1">
    <property type="nucleotide sequence ID" value="NZ_JAFNAW010000059.1"/>
</dbReference>
<dbReference type="NCBIfam" id="TIGR01552">
    <property type="entry name" value="phd_fam"/>
    <property type="match status" value="1"/>
</dbReference>
<dbReference type="Pfam" id="PF02604">
    <property type="entry name" value="PhdYeFM_antitox"/>
    <property type="match status" value="1"/>
</dbReference>
<dbReference type="EMBL" id="JBHRTE010000058">
    <property type="protein sequence ID" value="MFC3169193.1"/>
    <property type="molecule type" value="Genomic_DNA"/>
</dbReference>
<proteinExistence type="inferred from homology"/>
<dbReference type="SUPFAM" id="SSF143120">
    <property type="entry name" value="YefM-like"/>
    <property type="match status" value="1"/>
</dbReference>
<reference evidence="4" key="1">
    <citation type="journal article" date="2019" name="Int. J. Syst. Evol. Microbiol.">
        <title>The Global Catalogue of Microorganisms (GCM) 10K type strain sequencing project: providing services to taxonomists for standard genome sequencing and annotation.</title>
        <authorList>
            <consortium name="The Broad Institute Genomics Platform"/>
            <consortium name="The Broad Institute Genome Sequencing Center for Infectious Disease"/>
            <person name="Wu L."/>
            <person name="Ma J."/>
        </authorList>
    </citation>
    <scope>NUCLEOTIDE SEQUENCE [LARGE SCALE GENOMIC DNA]</scope>
    <source>
        <strain evidence="4">KCTC 52239</strain>
    </source>
</reference>
<comment type="caution">
    <text evidence="3">The sequence shown here is derived from an EMBL/GenBank/DDBJ whole genome shotgun (WGS) entry which is preliminary data.</text>
</comment>
<accession>A0ABV7II45</accession>
<evidence type="ECO:0000256" key="1">
    <source>
        <dbReference type="ARBA" id="ARBA00009981"/>
    </source>
</evidence>
<gene>
    <name evidence="3" type="ORF">ACFOD7_14165</name>
</gene>
<dbReference type="Proteomes" id="UP001595557">
    <property type="component" value="Unassembled WGS sequence"/>
</dbReference>
<comment type="function">
    <text evidence="2">Antitoxin component of a type II toxin-antitoxin (TA) system.</text>
</comment>
<dbReference type="Gene3D" id="3.40.1620.10">
    <property type="entry name" value="YefM-like domain"/>
    <property type="match status" value="1"/>
</dbReference>